<dbReference type="InParanoid" id="A0A0C3E105"/>
<accession>A0A0C3E105</accession>
<reference evidence="2" key="2">
    <citation type="submission" date="2015-01" db="EMBL/GenBank/DDBJ databases">
        <title>Evolutionary Origins and Diversification of the Mycorrhizal Mutualists.</title>
        <authorList>
            <consortium name="DOE Joint Genome Institute"/>
            <consortium name="Mycorrhizal Genomics Consortium"/>
            <person name="Kohler A."/>
            <person name="Kuo A."/>
            <person name="Nagy L.G."/>
            <person name="Floudas D."/>
            <person name="Copeland A."/>
            <person name="Barry K.W."/>
            <person name="Cichocki N."/>
            <person name="Veneault-Fourrey C."/>
            <person name="LaButti K."/>
            <person name="Lindquist E.A."/>
            <person name="Lipzen A."/>
            <person name="Lundell T."/>
            <person name="Morin E."/>
            <person name="Murat C."/>
            <person name="Riley R."/>
            <person name="Ohm R."/>
            <person name="Sun H."/>
            <person name="Tunlid A."/>
            <person name="Henrissat B."/>
            <person name="Grigoriev I.V."/>
            <person name="Hibbett D.S."/>
            <person name="Martin F."/>
        </authorList>
    </citation>
    <scope>NUCLEOTIDE SEQUENCE [LARGE SCALE GENOMIC DNA]</scope>
    <source>
        <strain evidence="2">Foug A</strain>
    </source>
</reference>
<evidence type="ECO:0000313" key="2">
    <source>
        <dbReference type="Proteomes" id="UP000053989"/>
    </source>
</evidence>
<dbReference type="AlphaFoldDB" id="A0A0C3E105"/>
<protein>
    <submittedName>
        <fullName evidence="1">Uncharacterized protein</fullName>
    </submittedName>
</protein>
<proteinExistence type="predicted"/>
<dbReference type="Proteomes" id="UP000053989">
    <property type="component" value="Unassembled WGS sequence"/>
</dbReference>
<sequence length="50" mass="5519">SRTTQDALVHHSHHFGCVFHTFCNIQTLLTNGIALIGEQADEPEENLMAA</sequence>
<reference evidence="1 2" key="1">
    <citation type="submission" date="2014-04" db="EMBL/GenBank/DDBJ databases">
        <authorList>
            <consortium name="DOE Joint Genome Institute"/>
            <person name="Kuo A."/>
            <person name="Kohler A."/>
            <person name="Nagy L.G."/>
            <person name="Floudas D."/>
            <person name="Copeland A."/>
            <person name="Barry K.W."/>
            <person name="Cichocki N."/>
            <person name="Veneault-Fourrey C."/>
            <person name="LaButti K."/>
            <person name="Lindquist E.A."/>
            <person name="Lipzen A."/>
            <person name="Lundell T."/>
            <person name="Morin E."/>
            <person name="Murat C."/>
            <person name="Sun H."/>
            <person name="Tunlid A."/>
            <person name="Henrissat B."/>
            <person name="Grigoriev I.V."/>
            <person name="Hibbett D.S."/>
            <person name="Martin F."/>
            <person name="Nordberg H.P."/>
            <person name="Cantor M.N."/>
            <person name="Hua S.X."/>
        </authorList>
    </citation>
    <scope>NUCLEOTIDE SEQUENCE [LARGE SCALE GENOMIC DNA]</scope>
    <source>
        <strain evidence="1 2">Foug A</strain>
    </source>
</reference>
<dbReference type="OrthoDB" id="2671666at2759"/>
<gene>
    <name evidence="1" type="ORF">SCLCIDRAFT_121192</name>
</gene>
<feature type="non-terminal residue" evidence="1">
    <location>
        <position position="1"/>
    </location>
</feature>
<evidence type="ECO:0000313" key="1">
    <source>
        <dbReference type="EMBL" id="KIM61776.1"/>
    </source>
</evidence>
<dbReference type="HOGENOM" id="CLU_166312_1_0_1"/>
<name>A0A0C3E105_9AGAM</name>
<organism evidence="1 2">
    <name type="scientific">Scleroderma citrinum Foug A</name>
    <dbReference type="NCBI Taxonomy" id="1036808"/>
    <lineage>
        <taxon>Eukaryota</taxon>
        <taxon>Fungi</taxon>
        <taxon>Dikarya</taxon>
        <taxon>Basidiomycota</taxon>
        <taxon>Agaricomycotina</taxon>
        <taxon>Agaricomycetes</taxon>
        <taxon>Agaricomycetidae</taxon>
        <taxon>Boletales</taxon>
        <taxon>Sclerodermatineae</taxon>
        <taxon>Sclerodermataceae</taxon>
        <taxon>Scleroderma</taxon>
    </lineage>
</organism>
<dbReference type="EMBL" id="KN822048">
    <property type="protein sequence ID" value="KIM61776.1"/>
    <property type="molecule type" value="Genomic_DNA"/>
</dbReference>
<keyword evidence="2" id="KW-1185">Reference proteome</keyword>